<dbReference type="OrthoDB" id="447346at2759"/>
<sequence>METILAFLEHDKARHIIDHDPTRPGALPLLPTLCALDCQETLDKTNAIGGKTVMSDSIPSPKTEIGSSMEYIAQVIDAQDDMISLWSEKRT</sequence>
<comment type="caution">
    <text evidence="1">The sequence shown here is derived from an EMBL/GenBank/DDBJ whole genome shotgun (WGS) entry which is preliminary data.</text>
</comment>
<evidence type="ECO:0000313" key="1">
    <source>
        <dbReference type="EMBL" id="RGP79146.1"/>
    </source>
</evidence>
<reference evidence="1 2" key="1">
    <citation type="journal article" date="2018" name="PLoS Pathog.">
        <title>Evolution of structural diversity of trichothecenes, a family of toxins produced by plant pathogenic and entomopathogenic fungi.</title>
        <authorList>
            <person name="Proctor R.H."/>
            <person name="McCormick S.P."/>
            <person name="Kim H.S."/>
            <person name="Cardoza R.E."/>
            <person name="Stanley A.M."/>
            <person name="Lindo L."/>
            <person name="Kelly A."/>
            <person name="Brown D.W."/>
            <person name="Lee T."/>
            <person name="Vaughan M.M."/>
            <person name="Alexander N.J."/>
            <person name="Busman M."/>
            <person name="Gutierrez S."/>
        </authorList>
    </citation>
    <scope>NUCLEOTIDE SEQUENCE [LARGE SCALE GENOMIC DNA]</scope>
    <source>
        <strain evidence="1 2">NRRL 20695</strain>
    </source>
</reference>
<dbReference type="AlphaFoldDB" id="A0A395T3U6"/>
<accession>A0A395T3U6</accession>
<name>A0A395T3U6_9HYPO</name>
<dbReference type="EMBL" id="PXOG01000054">
    <property type="protein sequence ID" value="RGP79146.1"/>
    <property type="molecule type" value="Genomic_DNA"/>
</dbReference>
<protein>
    <submittedName>
        <fullName evidence="1">Uncharacterized protein</fullName>
    </submittedName>
</protein>
<proteinExistence type="predicted"/>
<dbReference type="Proteomes" id="UP000266234">
    <property type="component" value="Unassembled WGS sequence"/>
</dbReference>
<gene>
    <name evidence="1" type="ORF">FLONG3_2717</name>
</gene>
<evidence type="ECO:0000313" key="2">
    <source>
        <dbReference type="Proteomes" id="UP000266234"/>
    </source>
</evidence>
<keyword evidence="2" id="KW-1185">Reference proteome</keyword>
<organism evidence="1 2">
    <name type="scientific">Fusarium longipes</name>
    <dbReference type="NCBI Taxonomy" id="694270"/>
    <lineage>
        <taxon>Eukaryota</taxon>
        <taxon>Fungi</taxon>
        <taxon>Dikarya</taxon>
        <taxon>Ascomycota</taxon>
        <taxon>Pezizomycotina</taxon>
        <taxon>Sordariomycetes</taxon>
        <taxon>Hypocreomycetidae</taxon>
        <taxon>Hypocreales</taxon>
        <taxon>Nectriaceae</taxon>
        <taxon>Fusarium</taxon>
    </lineage>
</organism>